<proteinExistence type="predicted"/>
<organism evidence="1 2">
    <name type="scientific">Catharanthus roseus</name>
    <name type="common">Madagascar periwinkle</name>
    <name type="synonym">Vinca rosea</name>
    <dbReference type="NCBI Taxonomy" id="4058"/>
    <lineage>
        <taxon>Eukaryota</taxon>
        <taxon>Viridiplantae</taxon>
        <taxon>Streptophyta</taxon>
        <taxon>Embryophyta</taxon>
        <taxon>Tracheophyta</taxon>
        <taxon>Spermatophyta</taxon>
        <taxon>Magnoliopsida</taxon>
        <taxon>eudicotyledons</taxon>
        <taxon>Gunneridae</taxon>
        <taxon>Pentapetalae</taxon>
        <taxon>asterids</taxon>
        <taxon>lamiids</taxon>
        <taxon>Gentianales</taxon>
        <taxon>Apocynaceae</taxon>
        <taxon>Rauvolfioideae</taxon>
        <taxon>Vinceae</taxon>
        <taxon>Catharanthinae</taxon>
        <taxon>Catharanthus</taxon>
    </lineage>
</organism>
<protein>
    <submittedName>
        <fullName evidence="1">Uncharacterized protein</fullName>
    </submittedName>
</protein>
<sequence>MNFLPLKHPLPIVKLFSDNVMCTQEADQAMATSSSLSGKHRKQGEESDREIGSFYERRFRFDGLDSDTGSASAAGGGGTTSLTFEILFVLNGQGACMCTSIFFQIYSPLCSNMSILVRGKRQLREDGASLTTSIDKQRKRWIEE</sequence>
<name>A0ACC0BI41_CATRO</name>
<reference evidence="2" key="1">
    <citation type="journal article" date="2023" name="Nat. Plants">
        <title>Single-cell RNA sequencing provides a high-resolution roadmap for understanding the multicellular compartmentation of specialized metabolism.</title>
        <authorList>
            <person name="Sun S."/>
            <person name="Shen X."/>
            <person name="Li Y."/>
            <person name="Li Y."/>
            <person name="Wang S."/>
            <person name="Li R."/>
            <person name="Zhang H."/>
            <person name="Shen G."/>
            <person name="Guo B."/>
            <person name="Wei J."/>
            <person name="Xu J."/>
            <person name="St-Pierre B."/>
            <person name="Chen S."/>
            <person name="Sun C."/>
        </authorList>
    </citation>
    <scope>NUCLEOTIDE SEQUENCE [LARGE SCALE GENOMIC DNA]</scope>
</reference>
<keyword evidence="2" id="KW-1185">Reference proteome</keyword>
<dbReference type="Proteomes" id="UP001060085">
    <property type="component" value="Linkage Group LG03"/>
</dbReference>
<gene>
    <name evidence="1" type="ORF">M9H77_12689</name>
</gene>
<dbReference type="EMBL" id="CM044703">
    <property type="protein sequence ID" value="KAI5672325.1"/>
    <property type="molecule type" value="Genomic_DNA"/>
</dbReference>
<evidence type="ECO:0000313" key="2">
    <source>
        <dbReference type="Proteomes" id="UP001060085"/>
    </source>
</evidence>
<evidence type="ECO:0000313" key="1">
    <source>
        <dbReference type="EMBL" id="KAI5672325.1"/>
    </source>
</evidence>
<comment type="caution">
    <text evidence="1">The sequence shown here is derived from an EMBL/GenBank/DDBJ whole genome shotgun (WGS) entry which is preliminary data.</text>
</comment>
<accession>A0ACC0BI41</accession>